<reference evidence="6" key="1">
    <citation type="journal article" date="2023" name="Plant J.">
        <title>Genome sequences and population genomics provide insights into the demographic history, inbreeding, and mutation load of two 'living fossil' tree species of Dipteronia.</title>
        <authorList>
            <person name="Feng Y."/>
            <person name="Comes H.P."/>
            <person name="Chen J."/>
            <person name="Zhu S."/>
            <person name="Lu R."/>
            <person name="Zhang X."/>
            <person name="Li P."/>
            <person name="Qiu J."/>
            <person name="Olsen K.M."/>
            <person name="Qiu Y."/>
        </authorList>
    </citation>
    <scope>NUCLEOTIDE SEQUENCE</scope>
    <source>
        <strain evidence="6">NBL</strain>
    </source>
</reference>
<dbReference type="GO" id="GO:0022857">
    <property type="term" value="F:transmembrane transporter activity"/>
    <property type="evidence" value="ECO:0007669"/>
    <property type="project" value="InterPro"/>
</dbReference>
<gene>
    <name evidence="6" type="ORF">Dsin_010300</name>
</gene>
<protein>
    <recommendedName>
        <fullName evidence="8">Sodium/calcium exchanger membrane region domain-containing protein</fullName>
    </recommendedName>
</protein>
<dbReference type="EMBL" id="JANJYJ010000003">
    <property type="protein sequence ID" value="KAK3223275.1"/>
    <property type="molecule type" value="Genomic_DNA"/>
</dbReference>
<evidence type="ECO:0008006" key="8">
    <source>
        <dbReference type="Google" id="ProtNLM"/>
    </source>
</evidence>
<keyword evidence="2 4" id="KW-1133">Transmembrane helix</keyword>
<dbReference type="AlphaFoldDB" id="A0AAE0AT69"/>
<dbReference type="GO" id="GO:0016020">
    <property type="term" value="C:membrane"/>
    <property type="evidence" value="ECO:0007669"/>
    <property type="project" value="InterPro"/>
</dbReference>
<keyword evidence="7" id="KW-1185">Reference proteome</keyword>
<keyword evidence="1 4" id="KW-0812">Transmembrane</keyword>
<keyword evidence="3 4" id="KW-0472">Membrane</keyword>
<accession>A0AAE0AT69</accession>
<feature type="chain" id="PRO_5042254083" description="Sodium/calcium exchanger membrane region domain-containing protein" evidence="5">
    <location>
        <begin position="16"/>
        <end position="158"/>
    </location>
</feature>
<organism evidence="6 7">
    <name type="scientific">Dipteronia sinensis</name>
    <dbReference type="NCBI Taxonomy" id="43782"/>
    <lineage>
        <taxon>Eukaryota</taxon>
        <taxon>Viridiplantae</taxon>
        <taxon>Streptophyta</taxon>
        <taxon>Embryophyta</taxon>
        <taxon>Tracheophyta</taxon>
        <taxon>Spermatophyta</taxon>
        <taxon>Magnoliopsida</taxon>
        <taxon>eudicotyledons</taxon>
        <taxon>Gunneridae</taxon>
        <taxon>Pentapetalae</taxon>
        <taxon>rosids</taxon>
        <taxon>malvids</taxon>
        <taxon>Sapindales</taxon>
        <taxon>Sapindaceae</taxon>
        <taxon>Hippocastanoideae</taxon>
        <taxon>Acereae</taxon>
        <taxon>Dipteronia</taxon>
    </lineage>
</organism>
<evidence type="ECO:0000256" key="5">
    <source>
        <dbReference type="SAM" id="SignalP"/>
    </source>
</evidence>
<keyword evidence="5" id="KW-0732">Signal</keyword>
<dbReference type="Proteomes" id="UP001281410">
    <property type="component" value="Unassembled WGS sequence"/>
</dbReference>
<evidence type="ECO:0000313" key="6">
    <source>
        <dbReference type="EMBL" id="KAK3223275.1"/>
    </source>
</evidence>
<evidence type="ECO:0000256" key="2">
    <source>
        <dbReference type="ARBA" id="ARBA00022989"/>
    </source>
</evidence>
<feature type="transmembrane region" description="Helical" evidence="4">
    <location>
        <begin position="110"/>
        <end position="134"/>
    </location>
</feature>
<evidence type="ECO:0000313" key="7">
    <source>
        <dbReference type="Proteomes" id="UP001281410"/>
    </source>
</evidence>
<dbReference type="PANTHER" id="PTHR31218">
    <property type="entry name" value="WAT1-RELATED PROTEIN"/>
    <property type="match status" value="1"/>
</dbReference>
<evidence type="ECO:0000256" key="3">
    <source>
        <dbReference type="ARBA" id="ARBA00023136"/>
    </source>
</evidence>
<proteinExistence type="predicted"/>
<evidence type="ECO:0000256" key="4">
    <source>
        <dbReference type="SAM" id="Phobius"/>
    </source>
</evidence>
<comment type="caution">
    <text evidence="6">The sequence shown here is derived from an EMBL/GenBank/DDBJ whole genome shotgun (WGS) entry which is preliminary data.</text>
</comment>
<sequence>MISVGVTAVMLAVECLEVGLNTTCMYTGLGYSSPILSSAIGDLTPAFTFILAKLSRSESLLCFLILQISENLVISEGALTVTLYKGPAILITSSRSTDSHKRLQLLQTNWVIGGLLLTVAYFFLSLLYIVQAVFAVALRSLVHTLACHNSQEETCTRS</sequence>
<name>A0AAE0AT69_9ROSI</name>
<dbReference type="InterPro" id="IPR030184">
    <property type="entry name" value="WAT1-related"/>
</dbReference>
<evidence type="ECO:0000256" key="1">
    <source>
        <dbReference type="ARBA" id="ARBA00022692"/>
    </source>
</evidence>
<feature type="signal peptide" evidence="5">
    <location>
        <begin position="1"/>
        <end position="15"/>
    </location>
</feature>